<dbReference type="RefSeq" id="WP_186770961.1">
    <property type="nucleotide sequence ID" value="NZ_JACOMF010000013.1"/>
</dbReference>
<sequence length="312" mass="34220">MGESSRAAPHGLTLPAPARTVGRGVRISLDRWFTPFAVLPTFAVMLLVFGLPLLFSLYLSFTGWSLSQELLGGEFVGLANYQDLLDDPVFIGSLGITFGFTAAAVAAQLGLGLVIALLLNVDLPYMRVFRTALIVPMMITPIVGALCWKLLLDPSHGVFNYWIGERIVWLGMPGTALAAVWLVNVWHSTPYVALILLAGLRSLPSEPREAAAIDGASRLQMFRHVTLPLLRPYLLVALLLRTIFEFRAFDNIYAMTGGGPANSTMVLSMFTYLVSFVRFDFSLGAAASWMMLLMSMLLCLAFIAVIRRRDAN</sequence>
<dbReference type="PROSITE" id="PS50928">
    <property type="entry name" value="ABC_TM1"/>
    <property type="match status" value="1"/>
</dbReference>
<dbReference type="GO" id="GO:0055085">
    <property type="term" value="P:transmembrane transport"/>
    <property type="evidence" value="ECO:0007669"/>
    <property type="project" value="InterPro"/>
</dbReference>
<evidence type="ECO:0000256" key="4">
    <source>
        <dbReference type="ARBA" id="ARBA00022692"/>
    </source>
</evidence>
<dbReference type="PANTHER" id="PTHR43005">
    <property type="entry name" value="BLR7065 PROTEIN"/>
    <property type="match status" value="1"/>
</dbReference>
<keyword evidence="4 7" id="KW-0812">Transmembrane</keyword>
<evidence type="ECO:0000256" key="2">
    <source>
        <dbReference type="ARBA" id="ARBA00022448"/>
    </source>
</evidence>
<evidence type="ECO:0000256" key="1">
    <source>
        <dbReference type="ARBA" id="ARBA00004651"/>
    </source>
</evidence>
<evidence type="ECO:0000256" key="3">
    <source>
        <dbReference type="ARBA" id="ARBA00022475"/>
    </source>
</evidence>
<keyword evidence="6 7" id="KW-0472">Membrane</keyword>
<evidence type="ECO:0000313" key="9">
    <source>
        <dbReference type="EMBL" id="MBC4016188.1"/>
    </source>
</evidence>
<dbReference type="GO" id="GO:0005886">
    <property type="term" value="C:plasma membrane"/>
    <property type="evidence" value="ECO:0007669"/>
    <property type="project" value="UniProtKB-SubCell"/>
</dbReference>
<feature type="transmembrane region" description="Helical" evidence="7">
    <location>
        <begin position="131"/>
        <end position="151"/>
    </location>
</feature>
<evidence type="ECO:0000256" key="5">
    <source>
        <dbReference type="ARBA" id="ARBA00022989"/>
    </source>
</evidence>
<dbReference type="PANTHER" id="PTHR43005:SF1">
    <property type="entry name" value="SPERMIDINE_PUTRESCINE TRANSPORT SYSTEM PERMEASE PROTEIN"/>
    <property type="match status" value="1"/>
</dbReference>
<proteinExistence type="inferred from homology"/>
<evidence type="ECO:0000256" key="7">
    <source>
        <dbReference type="RuleBase" id="RU363032"/>
    </source>
</evidence>
<feature type="transmembrane region" description="Helical" evidence="7">
    <location>
        <begin position="90"/>
        <end position="119"/>
    </location>
</feature>
<dbReference type="InterPro" id="IPR035906">
    <property type="entry name" value="MetI-like_sf"/>
</dbReference>
<evidence type="ECO:0000256" key="6">
    <source>
        <dbReference type="ARBA" id="ARBA00023136"/>
    </source>
</evidence>
<dbReference type="AlphaFoldDB" id="A0A9X0R0G2"/>
<name>A0A9X0R0G2_9PROT</name>
<dbReference type="CDD" id="cd06261">
    <property type="entry name" value="TM_PBP2"/>
    <property type="match status" value="1"/>
</dbReference>
<dbReference type="SUPFAM" id="SSF161098">
    <property type="entry name" value="MetI-like"/>
    <property type="match status" value="1"/>
</dbReference>
<gene>
    <name evidence="9" type="ORF">H7965_12745</name>
</gene>
<keyword evidence="10" id="KW-1185">Reference proteome</keyword>
<feature type="domain" description="ABC transmembrane type-1" evidence="8">
    <location>
        <begin position="94"/>
        <end position="302"/>
    </location>
</feature>
<protein>
    <submittedName>
        <fullName evidence="9">Sugar ABC transporter permease</fullName>
    </submittedName>
</protein>
<dbReference type="InterPro" id="IPR000515">
    <property type="entry name" value="MetI-like"/>
</dbReference>
<feature type="transmembrane region" description="Helical" evidence="7">
    <location>
        <begin position="286"/>
        <end position="306"/>
    </location>
</feature>
<accession>A0A9X0R0G2</accession>
<dbReference type="Proteomes" id="UP000600101">
    <property type="component" value="Unassembled WGS sequence"/>
</dbReference>
<keyword evidence="3" id="KW-1003">Cell membrane</keyword>
<reference evidence="9" key="1">
    <citation type="submission" date="2020-08" db="EMBL/GenBank/DDBJ databases">
        <authorList>
            <person name="Hu Y."/>
            <person name="Nguyen S.V."/>
            <person name="Li F."/>
            <person name="Fanning S."/>
        </authorList>
    </citation>
    <scope>NUCLEOTIDE SEQUENCE</scope>
    <source>
        <strain evidence="9">SYSU D8009</strain>
    </source>
</reference>
<feature type="transmembrane region" description="Helical" evidence="7">
    <location>
        <begin position="36"/>
        <end position="61"/>
    </location>
</feature>
<comment type="caution">
    <text evidence="9">The sequence shown here is derived from an EMBL/GenBank/DDBJ whole genome shotgun (WGS) entry which is preliminary data.</text>
</comment>
<comment type="similarity">
    <text evidence="7">Belongs to the binding-protein-dependent transport system permease family.</text>
</comment>
<keyword evidence="5 7" id="KW-1133">Transmembrane helix</keyword>
<dbReference type="Pfam" id="PF00528">
    <property type="entry name" value="BPD_transp_1"/>
    <property type="match status" value="1"/>
</dbReference>
<dbReference type="EMBL" id="JACOMF010000013">
    <property type="protein sequence ID" value="MBC4016188.1"/>
    <property type="molecule type" value="Genomic_DNA"/>
</dbReference>
<evidence type="ECO:0000259" key="8">
    <source>
        <dbReference type="PROSITE" id="PS50928"/>
    </source>
</evidence>
<organism evidence="9 10">
    <name type="scientific">Siccirubricoccus deserti</name>
    <dbReference type="NCBI Taxonomy" id="2013562"/>
    <lineage>
        <taxon>Bacteria</taxon>
        <taxon>Pseudomonadati</taxon>
        <taxon>Pseudomonadota</taxon>
        <taxon>Alphaproteobacteria</taxon>
        <taxon>Acetobacterales</taxon>
        <taxon>Roseomonadaceae</taxon>
        <taxon>Siccirubricoccus</taxon>
    </lineage>
</organism>
<evidence type="ECO:0000313" key="10">
    <source>
        <dbReference type="Proteomes" id="UP000600101"/>
    </source>
</evidence>
<comment type="subcellular location">
    <subcellularLocation>
        <location evidence="1 7">Cell membrane</location>
        <topology evidence="1 7">Multi-pass membrane protein</topology>
    </subcellularLocation>
</comment>
<feature type="transmembrane region" description="Helical" evidence="7">
    <location>
        <begin position="252"/>
        <end position="274"/>
    </location>
</feature>
<dbReference type="Gene3D" id="1.10.3720.10">
    <property type="entry name" value="MetI-like"/>
    <property type="match status" value="1"/>
</dbReference>
<keyword evidence="2 7" id="KW-0813">Transport</keyword>